<proteinExistence type="predicted"/>
<dbReference type="Gene3D" id="2.60.120.260">
    <property type="entry name" value="Galactose-binding domain-like"/>
    <property type="match status" value="1"/>
</dbReference>
<dbReference type="AlphaFoldDB" id="A0A6J6QCQ8"/>
<name>A0A6J6QCQ8_9ZZZZ</name>
<evidence type="ECO:0000313" key="1">
    <source>
        <dbReference type="EMBL" id="CAB4708282.1"/>
    </source>
</evidence>
<sequence length="224" mass="24313">MKKSRVLGLLLVAVLSVGTTTVASAATKAKTLSFTAEVWADNWFALYANGKKVGEDSVPITTERSFNSEVITFTASYPLTLGLVAKDYIANDSGLEYIGSPRQQIGDGGIIAQVRESKSGKFVAATGPKWRTLVIHKAPLNQECVTSSNPTMDCKFEKSAEPKGWSASTFKDTKWPLATVYTEEAVGVKDGYNSIKWNSSAKLIWGSDLKLDNTILMRYIATGK</sequence>
<reference evidence="1" key="1">
    <citation type="submission" date="2020-05" db="EMBL/GenBank/DDBJ databases">
        <authorList>
            <person name="Chiriac C."/>
            <person name="Salcher M."/>
            <person name="Ghai R."/>
            <person name="Kavagutti S V."/>
        </authorList>
    </citation>
    <scope>NUCLEOTIDE SEQUENCE</scope>
</reference>
<protein>
    <submittedName>
        <fullName evidence="1">Unannotated protein</fullName>
    </submittedName>
</protein>
<evidence type="ECO:0000313" key="2">
    <source>
        <dbReference type="EMBL" id="CAB4842478.1"/>
    </source>
</evidence>
<dbReference type="EMBL" id="CAEZXN010000057">
    <property type="protein sequence ID" value="CAB4708282.1"/>
    <property type="molecule type" value="Genomic_DNA"/>
</dbReference>
<gene>
    <name evidence="1" type="ORF">UFOPK2423_01574</name>
    <name evidence="2" type="ORF">UFOPK3266_00643</name>
</gene>
<accession>A0A6J6QCQ8</accession>
<dbReference type="EMBL" id="CAFBAA010000012">
    <property type="protein sequence ID" value="CAB4842478.1"/>
    <property type="molecule type" value="Genomic_DNA"/>
</dbReference>
<organism evidence="1">
    <name type="scientific">freshwater metagenome</name>
    <dbReference type="NCBI Taxonomy" id="449393"/>
    <lineage>
        <taxon>unclassified sequences</taxon>
        <taxon>metagenomes</taxon>
        <taxon>ecological metagenomes</taxon>
    </lineage>
</organism>